<protein>
    <recommendedName>
        <fullName evidence="6">ADP-dependent (S)-NAD(P)H-hydrate dehydratase</fullName>
        <ecNumber evidence="6">4.2.1.136</ecNumber>
    </recommendedName>
    <alternativeName>
        <fullName evidence="6">ADP-dependent NAD(P)HX dehydratase</fullName>
    </alternativeName>
</protein>
<comment type="function">
    <text evidence="6">Catalyzes the dehydration of the S-form of NAD(P)HX at the expense of ADP, which is converted to AMP. Together with NAD(P)HX epimerase, which catalyzes the epimerization of the S- and R-forms, the enzyme allows the repair of both epimers of NAD(P)HX, a damaged form of NAD(P)H that is a result of enzymatic or heat-dependent hydration.</text>
</comment>
<dbReference type="PROSITE" id="PS51383">
    <property type="entry name" value="YJEF_C_3"/>
    <property type="match status" value="1"/>
</dbReference>
<dbReference type="RefSeq" id="WP_378969358.1">
    <property type="nucleotide sequence ID" value="NZ_JBHSWN010000001.1"/>
</dbReference>
<comment type="similarity">
    <text evidence="6">Belongs to the NnrD/CARKD family.</text>
</comment>
<comment type="subunit">
    <text evidence="6">Homotetramer.</text>
</comment>
<dbReference type="NCBIfam" id="TIGR00196">
    <property type="entry name" value="yjeF_cterm"/>
    <property type="match status" value="1"/>
</dbReference>
<reference evidence="9" key="1">
    <citation type="journal article" date="2019" name="Int. J. Syst. Evol. Microbiol.">
        <title>The Global Catalogue of Microorganisms (GCM) 10K type strain sequencing project: providing services to taxonomists for standard genome sequencing and annotation.</title>
        <authorList>
            <consortium name="The Broad Institute Genomics Platform"/>
            <consortium name="The Broad Institute Genome Sequencing Center for Infectious Disease"/>
            <person name="Wu L."/>
            <person name="Ma J."/>
        </authorList>
    </citation>
    <scope>NUCLEOTIDE SEQUENCE [LARGE SCALE GENOMIC DNA]</scope>
    <source>
        <strain evidence="9">CCUG 48316</strain>
    </source>
</reference>
<keyword evidence="2 6" id="KW-0067">ATP-binding</keyword>
<comment type="catalytic activity">
    <reaction evidence="6">
        <text>(6S)-NADHX + ADP = AMP + phosphate + NADH + H(+)</text>
        <dbReference type="Rhea" id="RHEA:32223"/>
        <dbReference type="ChEBI" id="CHEBI:15378"/>
        <dbReference type="ChEBI" id="CHEBI:43474"/>
        <dbReference type="ChEBI" id="CHEBI:57945"/>
        <dbReference type="ChEBI" id="CHEBI:64074"/>
        <dbReference type="ChEBI" id="CHEBI:456215"/>
        <dbReference type="ChEBI" id="CHEBI:456216"/>
        <dbReference type="EC" id="4.2.1.136"/>
    </reaction>
</comment>
<dbReference type="PANTHER" id="PTHR12592">
    <property type="entry name" value="ATP-DEPENDENT (S)-NAD(P)H-HYDRATE DEHYDRATASE FAMILY MEMBER"/>
    <property type="match status" value="1"/>
</dbReference>
<evidence type="ECO:0000313" key="8">
    <source>
        <dbReference type="EMBL" id="MFC6790018.1"/>
    </source>
</evidence>
<feature type="binding site" evidence="6">
    <location>
        <position position="233"/>
    </location>
    <ligand>
        <name>(6S)-NADPHX</name>
        <dbReference type="ChEBI" id="CHEBI:64076"/>
    </ligand>
</feature>
<sequence length="338" mass="34401">MTHEVLTAESLKAFPLPVPHEGSKDERGSALVLGGSRSAPGAALLAGVAALRAGAGKLKIATVESRAGRMGLVVPEAMVIDLPETPAGGVDGARGTDCLLKVTKGCDALLVGPGLVEDEPTTKLAVDLLEALPDASSILDAAAVCGLGAYAEAVRRHEGRMVITPHAGEMAQLLGRGREEVEADPLDAALKAADLLGAVVVMKGAKTWIVDPQGARWLYEGGGLGLATSGSGDALAGIVVGMLARGLEPLAAALWGVFLHGEAGRRLAASVGPVGFLARGSPARCRTCSARRRPRGPNPIPGTHSWRPFRVASGFGAVARKPTSGCASAQRHAHSTDG</sequence>
<dbReference type="InterPro" id="IPR029056">
    <property type="entry name" value="Ribokinase-like"/>
</dbReference>
<comment type="caution">
    <text evidence="8">The sequence shown here is derived from an EMBL/GenBank/DDBJ whole genome shotgun (WGS) entry which is preliminary data.</text>
</comment>
<feature type="binding site" evidence="6">
    <location>
        <begin position="203"/>
        <end position="207"/>
    </location>
    <ligand>
        <name>AMP</name>
        <dbReference type="ChEBI" id="CHEBI:456215"/>
    </ligand>
</feature>
<dbReference type="EC" id="4.2.1.136" evidence="6"/>
<evidence type="ECO:0000256" key="3">
    <source>
        <dbReference type="ARBA" id="ARBA00022857"/>
    </source>
</evidence>
<evidence type="ECO:0000259" key="7">
    <source>
        <dbReference type="PROSITE" id="PS51383"/>
    </source>
</evidence>
<feature type="binding site" evidence="6">
    <location>
        <position position="114"/>
    </location>
    <ligand>
        <name>(6S)-NADPHX</name>
        <dbReference type="ChEBI" id="CHEBI:64076"/>
    </ligand>
</feature>
<dbReference type="PANTHER" id="PTHR12592:SF0">
    <property type="entry name" value="ATP-DEPENDENT (S)-NAD(P)H-HYDRATE DEHYDRATASE"/>
    <property type="match status" value="1"/>
</dbReference>
<feature type="binding site" evidence="6">
    <location>
        <position position="166"/>
    </location>
    <ligand>
        <name>(6S)-NADPHX</name>
        <dbReference type="ChEBI" id="CHEBI:64076"/>
    </ligand>
</feature>
<evidence type="ECO:0000256" key="6">
    <source>
        <dbReference type="HAMAP-Rule" id="MF_01965"/>
    </source>
</evidence>
<keyword evidence="1 6" id="KW-0547">Nucleotide-binding</keyword>
<evidence type="ECO:0000256" key="1">
    <source>
        <dbReference type="ARBA" id="ARBA00022741"/>
    </source>
</evidence>
<proteinExistence type="inferred from homology"/>
<comment type="catalytic activity">
    <reaction evidence="6">
        <text>(6S)-NADPHX + ADP = AMP + phosphate + NADPH + H(+)</text>
        <dbReference type="Rhea" id="RHEA:32235"/>
        <dbReference type="ChEBI" id="CHEBI:15378"/>
        <dbReference type="ChEBI" id="CHEBI:43474"/>
        <dbReference type="ChEBI" id="CHEBI:57783"/>
        <dbReference type="ChEBI" id="CHEBI:64076"/>
        <dbReference type="ChEBI" id="CHEBI:456215"/>
        <dbReference type="ChEBI" id="CHEBI:456216"/>
        <dbReference type="EC" id="4.2.1.136"/>
    </reaction>
</comment>
<name>A0ABW2BI39_9HYPH</name>
<evidence type="ECO:0000313" key="9">
    <source>
        <dbReference type="Proteomes" id="UP001596292"/>
    </source>
</evidence>
<dbReference type="Proteomes" id="UP001596292">
    <property type="component" value="Unassembled WGS sequence"/>
</dbReference>
<dbReference type="HAMAP" id="MF_01965">
    <property type="entry name" value="NADHX_dehydratase"/>
    <property type="match status" value="1"/>
</dbReference>
<organism evidence="8 9">
    <name type="scientific">Methylobacterium komagatae</name>
    <dbReference type="NCBI Taxonomy" id="374425"/>
    <lineage>
        <taxon>Bacteria</taxon>
        <taxon>Pseudomonadati</taxon>
        <taxon>Pseudomonadota</taxon>
        <taxon>Alphaproteobacteria</taxon>
        <taxon>Hyphomicrobiales</taxon>
        <taxon>Methylobacteriaceae</taxon>
        <taxon>Methylobacterium</taxon>
    </lineage>
</organism>
<keyword evidence="9" id="KW-1185">Reference proteome</keyword>
<keyword evidence="5 6" id="KW-0456">Lyase</keyword>
<evidence type="ECO:0000256" key="4">
    <source>
        <dbReference type="ARBA" id="ARBA00023027"/>
    </source>
</evidence>
<keyword evidence="3 6" id="KW-0521">NADP</keyword>
<dbReference type="EMBL" id="JBHSWN010000001">
    <property type="protein sequence ID" value="MFC6790018.1"/>
    <property type="molecule type" value="Genomic_DNA"/>
</dbReference>
<feature type="binding site" evidence="6">
    <location>
        <position position="42"/>
    </location>
    <ligand>
        <name>(6S)-NADPHX</name>
        <dbReference type="ChEBI" id="CHEBI:64076"/>
    </ligand>
</feature>
<keyword evidence="4 6" id="KW-0520">NAD</keyword>
<evidence type="ECO:0000256" key="5">
    <source>
        <dbReference type="ARBA" id="ARBA00023239"/>
    </source>
</evidence>
<dbReference type="Pfam" id="PF01256">
    <property type="entry name" value="Carb_kinase"/>
    <property type="match status" value="1"/>
</dbReference>
<gene>
    <name evidence="6" type="primary">nnrD</name>
    <name evidence="8" type="ORF">ACFQE0_10555</name>
</gene>
<dbReference type="CDD" id="cd01171">
    <property type="entry name" value="YXKO-related"/>
    <property type="match status" value="1"/>
</dbReference>
<feature type="binding site" evidence="6">
    <location>
        <position position="232"/>
    </location>
    <ligand>
        <name>AMP</name>
        <dbReference type="ChEBI" id="CHEBI:456215"/>
    </ligand>
</feature>
<dbReference type="Gene3D" id="3.40.1190.20">
    <property type="match status" value="1"/>
</dbReference>
<dbReference type="InterPro" id="IPR000631">
    <property type="entry name" value="CARKD"/>
</dbReference>
<comment type="cofactor">
    <cofactor evidence="6">
        <name>Mg(2+)</name>
        <dbReference type="ChEBI" id="CHEBI:18420"/>
    </cofactor>
</comment>
<evidence type="ECO:0000256" key="2">
    <source>
        <dbReference type="ARBA" id="ARBA00022840"/>
    </source>
</evidence>
<dbReference type="SUPFAM" id="SSF53613">
    <property type="entry name" value="Ribokinase-like"/>
    <property type="match status" value="1"/>
</dbReference>
<feature type="domain" description="YjeF C-terminal" evidence="7">
    <location>
        <begin position="7"/>
        <end position="292"/>
    </location>
</feature>
<accession>A0ABW2BI39</accession>